<proteinExistence type="predicted"/>
<protein>
    <submittedName>
        <fullName evidence="2">Uncharacterized protein</fullName>
    </submittedName>
</protein>
<name>A0AAN8RRN4_9PEZI</name>
<evidence type="ECO:0000313" key="2">
    <source>
        <dbReference type="EMBL" id="KAK6502677.1"/>
    </source>
</evidence>
<gene>
    <name evidence="2" type="ORF">TWF506_003255</name>
</gene>
<organism evidence="2 3">
    <name type="scientific">Arthrobotrys conoides</name>
    <dbReference type="NCBI Taxonomy" id="74498"/>
    <lineage>
        <taxon>Eukaryota</taxon>
        <taxon>Fungi</taxon>
        <taxon>Dikarya</taxon>
        <taxon>Ascomycota</taxon>
        <taxon>Pezizomycotina</taxon>
        <taxon>Orbiliomycetes</taxon>
        <taxon>Orbiliales</taxon>
        <taxon>Orbiliaceae</taxon>
        <taxon>Arthrobotrys</taxon>
    </lineage>
</organism>
<comment type="caution">
    <text evidence="2">The sequence shown here is derived from an EMBL/GenBank/DDBJ whole genome shotgun (WGS) entry which is preliminary data.</text>
</comment>
<evidence type="ECO:0000313" key="3">
    <source>
        <dbReference type="Proteomes" id="UP001307849"/>
    </source>
</evidence>
<evidence type="ECO:0000256" key="1">
    <source>
        <dbReference type="SAM" id="MobiDB-lite"/>
    </source>
</evidence>
<dbReference type="EMBL" id="JAVHJM010000011">
    <property type="protein sequence ID" value="KAK6502677.1"/>
    <property type="molecule type" value="Genomic_DNA"/>
</dbReference>
<accession>A0AAN8RRN4</accession>
<dbReference type="Proteomes" id="UP001307849">
    <property type="component" value="Unassembled WGS sequence"/>
</dbReference>
<dbReference type="AlphaFoldDB" id="A0AAN8RRN4"/>
<sequence length="227" mass="25991">MTDHEFTLDFYLDTSILSLQSTDSLCIAQYVNKTVNTVYDHRSVEPVHPDKELPLSQKNVFRLSEDYKVFLVRYDEDTAEVQTQSAARSMKFGQVVTFKDNQLQDPHPAESGQLSQPLNSFGLENPPFDLRVAVEAPKEVPNGPNEFSTIYVDPTPHMPGVLVPITPEPKYFLFWHASVKDSELVHIPPEKQGYVVEFSRDDPKSKSVRYGYETKDKPRPNESPSWW</sequence>
<keyword evidence="3" id="KW-1185">Reference proteome</keyword>
<feature type="region of interest" description="Disordered" evidence="1">
    <location>
        <begin position="198"/>
        <end position="227"/>
    </location>
</feature>
<reference evidence="2 3" key="1">
    <citation type="submission" date="2019-10" db="EMBL/GenBank/DDBJ databases">
        <authorList>
            <person name="Palmer J.M."/>
        </authorList>
    </citation>
    <scope>NUCLEOTIDE SEQUENCE [LARGE SCALE GENOMIC DNA]</scope>
    <source>
        <strain evidence="2 3">TWF506</strain>
    </source>
</reference>